<keyword evidence="2" id="KW-0732">Signal</keyword>
<name>K0T7R1_THAOC</name>
<dbReference type="Proteomes" id="UP000266841">
    <property type="component" value="Unassembled WGS sequence"/>
</dbReference>
<feature type="chain" id="PRO_5003837767" description="Exostosin GT47 domain-containing protein" evidence="2">
    <location>
        <begin position="30"/>
        <end position="867"/>
    </location>
</feature>
<feature type="region of interest" description="Disordered" evidence="1">
    <location>
        <begin position="846"/>
        <end position="867"/>
    </location>
</feature>
<evidence type="ECO:0000313" key="4">
    <source>
        <dbReference type="Proteomes" id="UP000266841"/>
    </source>
</evidence>
<evidence type="ECO:0008006" key="5">
    <source>
        <dbReference type="Google" id="ProtNLM"/>
    </source>
</evidence>
<reference evidence="3 4" key="1">
    <citation type="journal article" date="2012" name="Genome Biol.">
        <title>Genome and low-iron response of an oceanic diatom adapted to chronic iron limitation.</title>
        <authorList>
            <person name="Lommer M."/>
            <person name="Specht M."/>
            <person name="Roy A.S."/>
            <person name="Kraemer L."/>
            <person name="Andreson R."/>
            <person name="Gutowska M.A."/>
            <person name="Wolf J."/>
            <person name="Bergner S.V."/>
            <person name="Schilhabel M.B."/>
            <person name="Klostermeier U.C."/>
            <person name="Beiko R.G."/>
            <person name="Rosenstiel P."/>
            <person name="Hippler M."/>
            <person name="Laroche J."/>
        </authorList>
    </citation>
    <scope>NUCLEOTIDE SEQUENCE [LARGE SCALE GENOMIC DNA]</scope>
    <source>
        <strain evidence="3 4">CCMP1005</strain>
    </source>
</reference>
<sequence length="867" mass="98187">MSSSSSASRKQSVALVLLGLALGLLLAWANDKARISGSIQLETQRAVKRQVWNANGTTNLRSHVVDDYSSQLNRNSNAVEGGEIEDPPRICKRTCPNYNNRIIVAFKQKAGLKETAYIMRSWANMGMFLCAKVHIPSPAEWLASKHSPNLQLVDTNITWERDFMYFTDRDDDSVVVLSDLVETTEPKNGWGMEVTSMSSRKAGKDMLVKDLLKVYNYTVLQQNGSKSKPFVWSIKGKYHEGNLLKSLYNLRNRSPPLLAMQLPKWDRHEDDLCVYASRVLSQSIRHTAQQVLQKLTQRFGVKNDEPLVYGYLHVRTGDLNITTGDVCPNKLSNLTSYVDCTFASFCEDAESDHCSADVPLLLASDETDPKMRHDMIDLIDNQKGLKGVDLDGEITEQINKEIASGESTGDKTNNYSVFLVGAVISQEATFYLRRHRLWCNSCDADKVVLDSDQDRRWWSSRLPIDFDEADIGKNCPLYDSKVVTLPLEGPSPDLTQALECLRKTKPNLVLSEYPSDSFEHYTFIHQRLSTWTQQPNHVPHRAAHYAGPWMENHFISRFQPLIKSKADLIHHFGPYIPIFVPWTDHWVNGKYTYPSALVDDMKCLLREDTLYIVLSQNADGFVGRCSEFQALQDTYHITILSAGGWGHVPIPLLKQPEERRNTIPIAKRDHLVSYVGSAVNAPNNLRRDIISQSHVYYYHGPDWRSVMENSKFSLVPRGFGRTSYHLMEALQMGLIPIQVYIDQPWIPYERVLQNVTFAVTMSELPYLISELSRKSDAQIGEMEDQIERLGERLFTFEGALNEIQMFMTDPSLSALRCASTVTKRKPSTSSLHCHQVQAVHVHISTATRKPSDSGGDSNPGCTTLLFR</sequence>
<comment type="caution">
    <text evidence="3">The sequence shown here is derived from an EMBL/GenBank/DDBJ whole genome shotgun (WGS) entry which is preliminary data.</text>
</comment>
<accession>K0T7R1</accession>
<feature type="signal peptide" evidence="2">
    <location>
        <begin position="1"/>
        <end position="29"/>
    </location>
</feature>
<dbReference type="EMBL" id="AGNL01003354">
    <property type="protein sequence ID" value="EJK74813.1"/>
    <property type="molecule type" value="Genomic_DNA"/>
</dbReference>
<proteinExistence type="predicted"/>
<evidence type="ECO:0000256" key="2">
    <source>
        <dbReference type="SAM" id="SignalP"/>
    </source>
</evidence>
<gene>
    <name evidence="3" type="ORF">THAOC_03489</name>
</gene>
<organism evidence="3 4">
    <name type="scientific">Thalassiosira oceanica</name>
    <name type="common">Marine diatom</name>
    <dbReference type="NCBI Taxonomy" id="159749"/>
    <lineage>
        <taxon>Eukaryota</taxon>
        <taxon>Sar</taxon>
        <taxon>Stramenopiles</taxon>
        <taxon>Ochrophyta</taxon>
        <taxon>Bacillariophyta</taxon>
        <taxon>Coscinodiscophyceae</taxon>
        <taxon>Thalassiosirophycidae</taxon>
        <taxon>Thalassiosirales</taxon>
        <taxon>Thalassiosiraceae</taxon>
        <taxon>Thalassiosira</taxon>
    </lineage>
</organism>
<dbReference type="OrthoDB" id="1924787at2759"/>
<dbReference type="eggNOG" id="ENOG502SRR6">
    <property type="taxonomic scope" value="Eukaryota"/>
</dbReference>
<evidence type="ECO:0000313" key="3">
    <source>
        <dbReference type="EMBL" id="EJK74813.1"/>
    </source>
</evidence>
<dbReference type="AlphaFoldDB" id="K0T7R1"/>
<keyword evidence="4" id="KW-1185">Reference proteome</keyword>
<protein>
    <recommendedName>
        <fullName evidence="5">Exostosin GT47 domain-containing protein</fullName>
    </recommendedName>
</protein>
<feature type="compositionally biased region" description="Polar residues" evidence="1">
    <location>
        <begin position="846"/>
        <end position="861"/>
    </location>
</feature>
<evidence type="ECO:0000256" key="1">
    <source>
        <dbReference type="SAM" id="MobiDB-lite"/>
    </source>
</evidence>